<gene>
    <name evidence="1" type="ORF">MCNS_03080</name>
</gene>
<evidence type="ECO:0000313" key="2">
    <source>
        <dbReference type="Proteomes" id="UP000467385"/>
    </source>
</evidence>
<name>A0A7I7Y6D1_9MYCO</name>
<organism evidence="1 2">
    <name type="scientific">Mycobacterium conspicuum</name>
    <dbReference type="NCBI Taxonomy" id="44010"/>
    <lineage>
        <taxon>Bacteria</taxon>
        <taxon>Bacillati</taxon>
        <taxon>Actinomycetota</taxon>
        <taxon>Actinomycetes</taxon>
        <taxon>Mycobacteriales</taxon>
        <taxon>Mycobacteriaceae</taxon>
        <taxon>Mycobacterium</taxon>
    </lineage>
</organism>
<dbReference type="AlphaFoldDB" id="A0A7I7Y6D1"/>
<proteinExistence type="predicted"/>
<reference evidence="1 2" key="1">
    <citation type="journal article" date="2019" name="Emerg. Microbes Infect.">
        <title>Comprehensive subspecies identification of 175 nontuberculous mycobacteria species based on 7547 genomic profiles.</title>
        <authorList>
            <person name="Matsumoto Y."/>
            <person name="Kinjo T."/>
            <person name="Motooka D."/>
            <person name="Nabeya D."/>
            <person name="Jung N."/>
            <person name="Uechi K."/>
            <person name="Horii T."/>
            <person name="Iida T."/>
            <person name="Fujita J."/>
            <person name="Nakamura S."/>
        </authorList>
    </citation>
    <scope>NUCLEOTIDE SEQUENCE [LARGE SCALE GENOMIC DNA]</scope>
    <source>
        <strain evidence="1 2">JCM 14738</strain>
    </source>
</reference>
<accession>A0A7I7Y6D1</accession>
<evidence type="ECO:0000313" key="1">
    <source>
        <dbReference type="EMBL" id="BBZ37245.1"/>
    </source>
</evidence>
<dbReference type="Proteomes" id="UP000467385">
    <property type="component" value="Chromosome"/>
</dbReference>
<dbReference type="SUPFAM" id="SSF55961">
    <property type="entry name" value="Bet v1-like"/>
    <property type="match status" value="1"/>
</dbReference>
<protein>
    <recommendedName>
        <fullName evidence="3">Polyketide cyclase</fullName>
    </recommendedName>
</protein>
<dbReference type="EMBL" id="AP022613">
    <property type="protein sequence ID" value="BBZ37245.1"/>
    <property type="molecule type" value="Genomic_DNA"/>
</dbReference>
<keyword evidence="2" id="KW-1185">Reference proteome</keyword>
<evidence type="ECO:0008006" key="3">
    <source>
        <dbReference type="Google" id="ProtNLM"/>
    </source>
</evidence>
<sequence>MPYIDEHAITVDANREETWSALLRVMCRDPLNPASVPIGFVLDEARPYERFALKGRHPFAVYRLVFELDVDPTPRRTRVRAQTWAAFPGPHGKVYRALVIGTGGHRVAVRRMLKRVAAEAHPRGAAVS</sequence>